<name>C3NJF0_SACI1</name>
<dbReference type="HOGENOM" id="CLU_2581579_0_0_2"/>
<dbReference type="RefSeq" id="WP_012717768.1">
    <property type="nucleotide sequence ID" value="NC_012623.1"/>
</dbReference>
<sequence>MVLPSTLALGLYNITSKFTSRVTSMAKVLGRSKLWGKGYTTVPVLVSTENRLFKNTLPMQFVNCTNDKVCSNLIKKYSKK</sequence>
<dbReference type="AlphaFoldDB" id="C3NJF0"/>
<gene>
    <name evidence="1" type="ordered locus">YN1551_2153</name>
</gene>
<dbReference type="Proteomes" id="UP000006818">
    <property type="component" value="Chromosome"/>
</dbReference>
<evidence type="ECO:0000313" key="2">
    <source>
        <dbReference type="Proteomes" id="UP000006818"/>
    </source>
</evidence>
<accession>C3NJF0</accession>
<organism evidence="1 2">
    <name type="scientific">Saccharolobus islandicus (strain Y.N.15.51 / Yellowstone #2)</name>
    <name type="common">Sulfolobus islandicus</name>
    <dbReference type="NCBI Taxonomy" id="419942"/>
    <lineage>
        <taxon>Archaea</taxon>
        <taxon>Thermoproteota</taxon>
        <taxon>Thermoprotei</taxon>
        <taxon>Sulfolobales</taxon>
        <taxon>Sulfolobaceae</taxon>
        <taxon>Saccharolobus</taxon>
    </lineage>
</organism>
<dbReference type="EMBL" id="CP001404">
    <property type="protein sequence ID" value="ACP49167.1"/>
    <property type="molecule type" value="Genomic_DNA"/>
</dbReference>
<evidence type="ECO:0000313" key="1">
    <source>
        <dbReference type="EMBL" id="ACP49167.1"/>
    </source>
</evidence>
<dbReference type="GeneID" id="41340772"/>
<reference evidence="1 2" key="1">
    <citation type="journal article" date="2009" name="Proc. Natl. Acad. Sci. U.S.A.">
        <title>Biogeography of the Sulfolobus islandicus pan-genome.</title>
        <authorList>
            <person name="Reno M.L."/>
            <person name="Held N.L."/>
            <person name="Fields C.J."/>
            <person name="Burke P.V."/>
            <person name="Whitaker R.J."/>
        </authorList>
    </citation>
    <scope>NUCLEOTIDE SEQUENCE [LARGE SCALE GENOMIC DNA]</scope>
    <source>
        <strain evidence="2">Y.N.15.51 / Yellowstone #2</strain>
    </source>
</reference>
<proteinExistence type="predicted"/>
<dbReference type="KEGG" id="sin:YN1551_2153"/>
<protein>
    <submittedName>
        <fullName evidence="1">Uncharacterized protein</fullName>
    </submittedName>
</protein>